<accession>A0A0B7A3G4</accession>
<proteinExistence type="predicted"/>
<reference evidence="1" key="1">
    <citation type="submission" date="2014-12" db="EMBL/GenBank/DDBJ databases">
        <title>Insight into the proteome of Arion vulgaris.</title>
        <authorList>
            <person name="Aradska J."/>
            <person name="Bulat T."/>
            <person name="Smidak R."/>
            <person name="Sarate P."/>
            <person name="Gangsoo J."/>
            <person name="Sialana F."/>
            <person name="Bilban M."/>
            <person name="Lubec G."/>
        </authorList>
    </citation>
    <scope>NUCLEOTIDE SEQUENCE</scope>
    <source>
        <tissue evidence="1">Skin</tissue>
    </source>
</reference>
<gene>
    <name evidence="1" type="primary">ORF94430</name>
</gene>
<organism evidence="1">
    <name type="scientific">Arion vulgaris</name>
    <dbReference type="NCBI Taxonomy" id="1028688"/>
    <lineage>
        <taxon>Eukaryota</taxon>
        <taxon>Metazoa</taxon>
        <taxon>Spiralia</taxon>
        <taxon>Lophotrochozoa</taxon>
        <taxon>Mollusca</taxon>
        <taxon>Gastropoda</taxon>
        <taxon>Heterobranchia</taxon>
        <taxon>Euthyneura</taxon>
        <taxon>Panpulmonata</taxon>
        <taxon>Eupulmonata</taxon>
        <taxon>Stylommatophora</taxon>
        <taxon>Helicina</taxon>
        <taxon>Arionoidea</taxon>
        <taxon>Arionidae</taxon>
        <taxon>Arion</taxon>
    </lineage>
</organism>
<protein>
    <submittedName>
        <fullName evidence="1">Uncharacterized protein</fullName>
    </submittedName>
</protein>
<name>A0A0B7A3G4_9EUPU</name>
<dbReference type="AlphaFoldDB" id="A0A0B7A3G4"/>
<dbReference type="EMBL" id="HACG01028322">
    <property type="protein sequence ID" value="CEK75187.1"/>
    <property type="molecule type" value="Transcribed_RNA"/>
</dbReference>
<sequence>MDLVRWECVNVKVIGQETLVTNWSALVAVAGMDVVLRMDAGASQVGRETIVRCLVMKVSSAPTVAYPVSVKLVPHVTQLQVPAHAPAVTQENTVNQFALSVTMVTVAMNHVPARIAASVIMLQGVVMSPTWSLLMCSQLVCV</sequence>
<evidence type="ECO:0000313" key="1">
    <source>
        <dbReference type="EMBL" id="CEK75187.1"/>
    </source>
</evidence>